<gene>
    <name evidence="1" type="ORF">ACG04R_23070</name>
</gene>
<keyword evidence="2" id="KW-1185">Reference proteome</keyword>
<dbReference type="EMBL" id="JBIGIC010000013">
    <property type="protein sequence ID" value="MFG6489577.1"/>
    <property type="molecule type" value="Genomic_DNA"/>
</dbReference>
<proteinExistence type="predicted"/>
<comment type="caution">
    <text evidence="1">The sequence shown here is derived from an EMBL/GenBank/DDBJ whole genome shotgun (WGS) entry which is preliminary data.</text>
</comment>
<accession>A0ABW7HJB7</accession>
<dbReference type="RefSeq" id="WP_394415971.1">
    <property type="nucleotide sequence ID" value="NZ_JBIGIC010000013.1"/>
</dbReference>
<dbReference type="SUPFAM" id="SSF48371">
    <property type="entry name" value="ARM repeat"/>
    <property type="match status" value="1"/>
</dbReference>
<dbReference type="Pfam" id="PF13646">
    <property type="entry name" value="HEAT_2"/>
    <property type="match status" value="1"/>
</dbReference>
<evidence type="ECO:0000313" key="2">
    <source>
        <dbReference type="Proteomes" id="UP001606134"/>
    </source>
</evidence>
<dbReference type="InterPro" id="IPR011989">
    <property type="entry name" value="ARM-like"/>
</dbReference>
<dbReference type="Proteomes" id="UP001606134">
    <property type="component" value="Unassembled WGS sequence"/>
</dbReference>
<protein>
    <submittedName>
        <fullName evidence="1">HEAT repeat domain-containing protein</fullName>
    </submittedName>
</protein>
<reference evidence="1 2" key="1">
    <citation type="submission" date="2024-08" db="EMBL/GenBank/DDBJ databases">
        <authorList>
            <person name="Lu H."/>
        </authorList>
    </citation>
    <scope>NUCLEOTIDE SEQUENCE [LARGE SCALE GENOMIC DNA]</scope>
    <source>
        <strain evidence="1 2">BYS78W</strain>
    </source>
</reference>
<dbReference type="Gene3D" id="1.25.10.10">
    <property type="entry name" value="Leucine-rich Repeat Variant"/>
    <property type="match status" value="1"/>
</dbReference>
<organism evidence="1 2">
    <name type="scientific">Pelomonas candidula</name>
    <dbReference type="NCBI Taxonomy" id="3299025"/>
    <lineage>
        <taxon>Bacteria</taxon>
        <taxon>Pseudomonadati</taxon>
        <taxon>Pseudomonadota</taxon>
        <taxon>Betaproteobacteria</taxon>
        <taxon>Burkholderiales</taxon>
        <taxon>Sphaerotilaceae</taxon>
        <taxon>Roseateles</taxon>
    </lineage>
</organism>
<dbReference type="InterPro" id="IPR016024">
    <property type="entry name" value="ARM-type_fold"/>
</dbReference>
<name>A0ABW7HJB7_9BURK</name>
<sequence length="281" mass="30976">MKRRVRRSFKHRSLRQLVRVALLAWNSDRCWDAICELRMRGSPATLALAQTLCRSGNWRKRALGVNIAAQLRQRVGSESVEYALVPTQQLLLSHLHDAREEIVDAAVAGLGHRPHADALPELVRLAAHRNRDIRFSVACALGSYFEPESVAVLLRLARDVDDDVRDWATFGLGTLHDVDTPEVRERLWQNLGDAEADVRGEAVIGLAVRGDARVIDHLLALGDDGWGSLDLNAAKKMASPRLLSALQALQRGVQRRADLNPGWLGELHLALAACSGTATAH</sequence>
<evidence type="ECO:0000313" key="1">
    <source>
        <dbReference type="EMBL" id="MFG6489577.1"/>
    </source>
</evidence>